<dbReference type="Proteomes" id="UP000311008">
    <property type="component" value="Chromosome"/>
</dbReference>
<accession>A0A5B8CW00</accession>
<evidence type="ECO:0000313" key="2">
    <source>
        <dbReference type="EMBL" id="QDC45276.1"/>
    </source>
</evidence>
<dbReference type="EMBL" id="CP040946">
    <property type="protein sequence ID" value="QDC45276.1"/>
    <property type="molecule type" value="Genomic_DNA"/>
</dbReference>
<dbReference type="AlphaFoldDB" id="A0A5B8CW00"/>
<dbReference type="Pfam" id="PF20419">
    <property type="entry name" value="DUF6701"/>
    <property type="match status" value="1"/>
</dbReference>
<feature type="domain" description="DUF6701" evidence="1">
    <location>
        <begin position="165"/>
        <end position="621"/>
    </location>
</feature>
<evidence type="ECO:0000313" key="3">
    <source>
        <dbReference type="Proteomes" id="UP000311008"/>
    </source>
</evidence>
<proteinExistence type="predicted"/>
<dbReference type="InterPro" id="IPR046524">
    <property type="entry name" value="DUF6701"/>
</dbReference>
<name>A0A5B8CW00_9PROT</name>
<sequence>MQGTAAGTYTLGATGLTKTPLSGVKCYNTANNSQNCSFTFTNTPCVSTFECMENSLTYNNLQTNGSARNPLYTKVLGQSFDVDVVALLANGAQSSGYSATLGLTVNLVTDDAGSCGSTIVATKQVAFAAADNGRKKVTFASTDLLRAYPNLRCKVTDLALLKTGCSSDNFAVRPQSLTVASTNATQSSPSPSSTPVFKAGVSSTDTGTNFNLNTSSGELGYNGTPLIDNTKLVAHSGAPVVGQVNGSFPAATLGSSSGNAFKYSEVGHFKVSAQGVYDNSYTAVDSAKGDCDDVSAPFENNPSVTPKKYGCRFGNTSESSFFGRFIPDHFTVTPNLATTLACNTFVYYGQDTATTPGLLTPFTLIAQNAANATTQNYTGNSYAKFDLSGWNNYRFSTTPLNGATLLASQMSPAVTGTWSNGTASVSARHRLSRPASEVNPANVVLSAQPQETDSTVLIDSTQTALTGSIPFRYGRLAVTPAHGSELLPLVVPIEAQFRNNGVYVRSQNDSCTTVPLSSIVMRNYRGNLNACETQLSGSATMASGVLNMRLSAPGMGSDGRPNTGSVDLEVNLGAVSGSEMTCLSAAQSAATSGVLTWFGSTDPTARASFGIYKAPIIYMRENF</sequence>
<gene>
    <name evidence="2" type="ORF">FIU01_02090</name>
</gene>
<evidence type="ECO:0000259" key="1">
    <source>
        <dbReference type="Pfam" id="PF20419"/>
    </source>
</evidence>
<keyword evidence="3" id="KW-1185">Reference proteome</keyword>
<protein>
    <recommendedName>
        <fullName evidence="1">DUF6701 domain-containing protein</fullName>
    </recommendedName>
</protein>
<dbReference type="KEGG" id="mmec:FIU01_02090"/>
<organism evidence="2 3">
    <name type="scientific">Methylophilus medardicus</name>
    <dbReference type="NCBI Taxonomy" id="2588534"/>
    <lineage>
        <taxon>Bacteria</taxon>
        <taxon>Pseudomonadati</taxon>
        <taxon>Pseudomonadota</taxon>
        <taxon>Betaproteobacteria</taxon>
        <taxon>Nitrosomonadales</taxon>
        <taxon>Methylophilaceae</taxon>
        <taxon>Methylophilus</taxon>
    </lineage>
</organism>
<reference evidence="3" key="1">
    <citation type="journal article" date="2019" name="ISME J.">
        <title>Evolution in action: habitat transition from sediment to the pelagial leads to genome streamlining in Methylophilaceae.</title>
        <authorList>
            <person name="Salcher M."/>
            <person name="Schaefle D."/>
            <person name="Kaspar M."/>
            <person name="Neuenschwander S.M."/>
            <person name="Ghai R."/>
        </authorList>
    </citation>
    <scope>NUCLEOTIDE SEQUENCE [LARGE SCALE GENOMIC DNA]</scope>
    <source>
        <strain evidence="3">MMS-M-51</strain>
    </source>
</reference>
<dbReference type="OrthoDB" id="9790247at2"/>